<evidence type="ECO:0000313" key="2">
    <source>
        <dbReference type="EMBL" id="MBD2693063.1"/>
    </source>
</evidence>
<accession>A0ABR8J650</accession>
<comment type="caution">
    <text evidence="2">The sequence shown here is derived from an EMBL/GenBank/DDBJ whole genome shotgun (WGS) entry which is preliminary data.</text>
</comment>
<name>A0ABR8J650_9NOST</name>
<protein>
    <submittedName>
        <fullName evidence="2">Uncharacterized protein</fullName>
    </submittedName>
</protein>
<keyword evidence="3" id="KW-1185">Reference proteome</keyword>
<feature type="coiled-coil region" evidence="1">
    <location>
        <begin position="65"/>
        <end position="95"/>
    </location>
</feature>
<evidence type="ECO:0000313" key="3">
    <source>
        <dbReference type="Proteomes" id="UP000660381"/>
    </source>
</evidence>
<dbReference type="Proteomes" id="UP000660381">
    <property type="component" value="Unassembled WGS sequence"/>
</dbReference>
<sequence>MLTLERDVSQLIADLPKQIDFKPKAQATKTYLDFGNLFLQISQKFQERANQIETDWDYYTSTVSSENLENELSNIEELTKQLTSIESAIKEKQQFGNLTLQRGLNALTEALKHYQDVILDTIESAAITDEVRELRLKPLEKTRIEEAKEILSFL</sequence>
<organism evidence="2 3">
    <name type="scientific">Anabaena catenula FACHB-362</name>
    <dbReference type="NCBI Taxonomy" id="2692877"/>
    <lineage>
        <taxon>Bacteria</taxon>
        <taxon>Bacillati</taxon>
        <taxon>Cyanobacteriota</taxon>
        <taxon>Cyanophyceae</taxon>
        <taxon>Nostocales</taxon>
        <taxon>Nostocaceae</taxon>
        <taxon>Anabaena</taxon>
    </lineage>
</organism>
<dbReference type="EMBL" id="JACJTQ010000022">
    <property type="protein sequence ID" value="MBD2693063.1"/>
    <property type="molecule type" value="Genomic_DNA"/>
</dbReference>
<dbReference type="RefSeq" id="WP_190907379.1">
    <property type="nucleotide sequence ID" value="NZ_JACJTQ010000022.1"/>
</dbReference>
<keyword evidence="1" id="KW-0175">Coiled coil</keyword>
<proteinExistence type="predicted"/>
<evidence type="ECO:0000256" key="1">
    <source>
        <dbReference type="SAM" id="Coils"/>
    </source>
</evidence>
<gene>
    <name evidence="2" type="ORF">H6G68_15105</name>
</gene>
<reference evidence="2 3" key="1">
    <citation type="journal article" date="2020" name="ISME J.">
        <title>Comparative genomics reveals insights into cyanobacterial evolution and habitat adaptation.</title>
        <authorList>
            <person name="Chen M.Y."/>
            <person name="Teng W.K."/>
            <person name="Zhao L."/>
            <person name="Hu C.X."/>
            <person name="Zhou Y.K."/>
            <person name="Han B.P."/>
            <person name="Song L.R."/>
            <person name="Shu W.S."/>
        </authorList>
    </citation>
    <scope>NUCLEOTIDE SEQUENCE [LARGE SCALE GENOMIC DNA]</scope>
    <source>
        <strain evidence="2 3">FACHB-362</strain>
    </source>
</reference>